<dbReference type="Proteomes" id="UP000595309">
    <property type="component" value="Chromosome"/>
</dbReference>
<dbReference type="PANTHER" id="PTHR10000">
    <property type="entry name" value="PHOSPHOSERINE PHOSPHATASE"/>
    <property type="match status" value="1"/>
</dbReference>
<dbReference type="EMBL" id="CGBR01000033">
    <property type="protein sequence ID" value="CFQ71826.1"/>
    <property type="molecule type" value="Genomic_DNA"/>
</dbReference>
<dbReference type="SFLD" id="SFLDS00003">
    <property type="entry name" value="Haloacid_Dehalogenase"/>
    <property type="match status" value="1"/>
</dbReference>
<dbReference type="GO" id="GO:0016791">
    <property type="term" value="F:phosphatase activity"/>
    <property type="evidence" value="ECO:0007669"/>
    <property type="project" value="TreeGrafter"/>
</dbReference>
<dbReference type="OMA" id="PHNNEEG"/>
<dbReference type="InterPro" id="IPR036412">
    <property type="entry name" value="HAD-like_sf"/>
</dbReference>
<dbReference type="InterPro" id="IPR000150">
    <property type="entry name" value="Cof"/>
</dbReference>
<organism evidence="3 5">
    <name type="scientific">Yersinia enterocolitica</name>
    <dbReference type="NCBI Taxonomy" id="630"/>
    <lineage>
        <taxon>Bacteria</taxon>
        <taxon>Pseudomonadati</taxon>
        <taxon>Pseudomonadota</taxon>
        <taxon>Gammaproteobacteria</taxon>
        <taxon>Enterobacterales</taxon>
        <taxon>Yersiniaceae</taxon>
        <taxon>Yersinia</taxon>
    </lineage>
</organism>
<protein>
    <submittedName>
        <fullName evidence="4">HAD family hydrolase</fullName>
    </submittedName>
    <submittedName>
        <fullName evidence="3">Putative hydrolase</fullName>
        <ecNumber evidence="3">3.1.3.-</ecNumber>
    </submittedName>
</protein>
<dbReference type="SFLD" id="SFLDG01140">
    <property type="entry name" value="C2.B:_Phosphomannomutase_and_P"/>
    <property type="match status" value="1"/>
</dbReference>
<evidence type="ECO:0000313" key="3">
    <source>
        <dbReference type="EMBL" id="CFQ71826.1"/>
    </source>
</evidence>
<dbReference type="AlphaFoldDB" id="A0A0E1NGM9"/>
<dbReference type="EMBL" id="CP068146">
    <property type="protein sequence ID" value="QQU46606.1"/>
    <property type="molecule type" value="Genomic_DNA"/>
</dbReference>
<evidence type="ECO:0000313" key="6">
    <source>
        <dbReference type="Proteomes" id="UP000595309"/>
    </source>
</evidence>
<dbReference type="InterPro" id="IPR006379">
    <property type="entry name" value="HAD-SF_hydro_IIB"/>
</dbReference>
<keyword evidence="2 3" id="KW-0378">Hydrolase</keyword>
<proteinExistence type="predicted"/>
<dbReference type="NCBIfam" id="TIGR00099">
    <property type="entry name" value="Cof-subfamily"/>
    <property type="match status" value="1"/>
</dbReference>
<evidence type="ECO:0000256" key="2">
    <source>
        <dbReference type="ARBA" id="ARBA00022801"/>
    </source>
</evidence>
<dbReference type="GeneID" id="31408802"/>
<reference evidence="3 5" key="1">
    <citation type="submission" date="2015-03" db="EMBL/GenBank/DDBJ databases">
        <authorList>
            <person name="Murphy D."/>
        </authorList>
    </citation>
    <scope>NUCLEOTIDE SEQUENCE [LARGE SCALE GENOMIC DNA]</scope>
    <source>
        <strain evidence="3 5">IP26249</strain>
    </source>
</reference>
<sequence>MGIKIVAVDMDGTFLNDQMNFDRKRFSAQYAQLKDNGIKFVVASGNQYYQLISFFPDIADEIAFVAENGAYVSNENTEIFCGELSDENCDKVLKTILPLPHLDIIVCGKNGACMLSSSDNAFYTTMSKYYHRLKIIDNFSQIEEPAFKFAISLPDEELADFMTFIEAELGGIVTPVSSGHGSVDLIIPGVHKANGIKLLQNIWGVKDEEVVTFGDGGNDVEMLQYAGFGFAMANAPDRIKEIAKYQADSNNNSGVLNIIDKILRKEPPFAGS</sequence>
<dbReference type="NCBIfam" id="TIGR01484">
    <property type="entry name" value="HAD-SF-IIB"/>
    <property type="match status" value="1"/>
</dbReference>
<evidence type="ECO:0000313" key="5">
    <source>
        <dbReference type="Proteomes" id="UP000048841"/>
    </source>
</evidence>
<dbReference type="RefSeq" id="WP_005164457.1">
    <property type="nucleotide sequence ID" value="NZ_CGBC01000038.1"/>
</dbReference>
<dbReference type="Proteomes" id="UP000048841">
    <property type="component" value="Unassembled WGS sequence"/>
</dbReference>
<dbReference type="CDD" id="cd07518">
    <property type="entry name" value="HAD_YbiV-Like"/>
    <property type="match status" value="1"/>
</dbReference>
<name>A0A0E1NGM9_YEREN</name>
<dbReference type="SFLD" id="SFLDG01144">
    <property type="entry name" value="C2.B.4:_PGP_Like"/>
    <property type="match status" value="1"/>
</dbReference>
<dbReference type="EC" id="3.1.3.-" evidence="3"/>
<dbReference type="GO" id="GO:0005829">
    <property type="term" value="C:cytosol"/>
    <property type="evidence" value="ECO:0007669"/>
    <property type="project" value="TreeGrafter"/>
</dbReference>
<evidence type="ECO:0000256" key="1">
    <source>
        <dbReference type="ARBA" id="ARBA00022723"/>
    </source>
</evidence>
<dbReference type="KEGG" id="yet:CH48_4011"/>
<dbReference type="Pfam" id="PF08282">
    <property type="entry name" value="Hydrolase_3"/>
    <property type="match status" value="1"/>
</dbReference>
<reference evidence="4 6" key="2">
    <citation type="submission" date="2021-01" db="EMBL/GenBank/DDBJ databases">
        <title>FDA dAtabase for Regulatory Grade micrObial Sequences (FDA-ARGOS): Supporting development and validation of Infectious Disease Dx tests.</title>
        <authorList>
            <person name="Blissenbach B."/>
            <person name="Krut O."/>
            <person name="Tallon L."/>
            <person name="Sadzewicz L."/>
            <person name="Zhao X."/>
            <person name="Boylan J."/>
            <person name="Ott S."/>
            <person name="Bowen H."/>
            <person name="Vavikolanu K."/>
            <person name="Mehta A."/>
            <person name="Aluvathingal J."/>
            <person name="Nadendla S."/>
            <person name="Yan Y."/>
            <person name="Sichtig H."/>
        </authorList>
    </citation>
    <scope>NUCLEOTIDE SEQUENCE [LARGE SCALE GENOMIC DNA]</scope>
    <source>
        <strain evidence="4 6">FDAARGOS_1082</strain>
    </source>
</reference>
<dbReference type="PANTHER" id="PTHR10000:SF53">
    <property type="entry name" value="5-AMINO-6-(5-PHOSPHO-D-RIBITYLAMINO)URACIL PHOSPHATASE YBJI-RELATED"/>
    <property type="match status" value="1"/>
</dbReference>
<accession>A0A0E1NGM9</accession>
<dbReference type="PROSITE" id="PS01229">
    <property type="entry name" value="COF_2"/>
    <property type="match status" value="1"/>
</dbReference>
<gene>
    <name evidence="3" type="primary">ybjI_2</name>
    <name evidence="3" type="ORF">ERS137941_03495</name>
    <name evidence="4" type="ORF">I6I39_17010</name>
</gene>
<keyword evidence="1" id="KW-0479">Metal-binding</keyword>
<evidence type="ECO:0000313" key="4">
    <source>
        <dbReference type="EMBL" id="QQU46606.1"/>
    </source>
</evidence>
<dbReference type="Gene3D" id="3.40.50.1000">
    <property type="entry name" value="HAD superfamily/HAD-like"/>
    <property type="match status" value="1"/>
</dbReference>
<dbReference type="GO" id="GO:0000287">
    <property type="term" value="F:magnesium ion binding"/>
    <property type="evidence" value="ECO:0007669"/>
    <property type="project" value="TreeGrafter"/>
</dbReference>
<dbReference type="PATRIC" id="fig|630.129.peg.2407"/>
<dbReference type="InterPro" id="IPR023214">
    <property type="entry name" value="HAD_sf"/>
</dbReference>
<dbReference type="SUPFAM" id="SSF56784">
    <property type="entry name" value="HAD-like"/>
    <property type="match status" value="1"/>
</dbReference>
<dbReference type="Gene3D" id="3.30.1240.10">
    <property type="match status" value="1"/>
</dbReference>